<dbReference type="RefSeq" id="WP_012110230.1">
    <property type="nucleotide sequence ID" value="NC_009719.1"/>
</dbReference>
<dbReference type="InterPro" id="IPR010753">
    <property type="entry name" value="DUF1330"/>
</dbReference>
<dbReference type="SUPFAM" id="SSF54909">
    <property type="entry name" value="Dimeric alpha+beta barrel"/>
    <property type="match status" value="1"/>
</dbReference>
<dbReference type="PANTHER" id="PTHR41521">
    <property type="match status" value="1"/>
</dbReference>
<dbReference type="KEGG" id="pla:Plav_1336"/>
<dbReference type="STRING" id="402881.Plav_1336"/>
<dbReference type="PANTHER" id="PTHR41521:SF4">
    <property type="entry name" value="BLR0684 PROTEIN"/>
    <property type="match status" value="1"/>
</dbReference>
<dbReference type="Gene3D" id="3.30.70.100">
    <property type="match status" value="1"/>
</dbReference>
<protein>
    <recommendedName>
        <fullName evidence="1">DUF1330 domain-containing protein</fullName>
    </recommendedName>
</protein>
<dbReference type="Pfam" id="PF07045">
    <property type="entry name" value="DUF1330"/>
    <property type="match status" value="1"/>
</dbReference>
<sequence>MTVYALAQFTIHDRARYEAYAARFAETMKGRKGRLLAAEENPEVVEGTWKGTKLVLIEFPDEASFRDWSESAEYRAISADREAATEGSVLLVRGLG</sequence>
<dbReference type="HOGENOM" id="CLU_145407_1_0_5"/>
<dbReference type="EMBL" id="CP000774">
    <property type="protein sequence ID" value="ABS62956.1"/>
    <property type="molecule type" value="Genomic_DNA"/>
</dbReference>
<evidence type="ECO:0000313" key="2">
    <source>
        <dbReference type="EMBL" id="ABS62956.1"/>
    </source>
</evidence>
<evidence type="ECO:0000313" key="3">
    <source>
        <dbReference type="Proteomes" id="UP000006377"/>
    </source>
</evidence>
<keyword evidence="3" id="KW-1185">Reference proteome</keyword>
<reference evidence="2 3" key="1">
    <citation type="journal article" date="2011" name="Stand. Genomic Sci.">
        <title>Complete genome sequence of Parvibaculum lavamentivorans type strain (DS-1(T)).</title>
        <authorList>
            <person name="Schleheck D."/>
            <person name="Weiss M."/>
            <person name="Pitluck S."/>
            <person name="Bruce D."/>
            <person name="Land M.L."/>
            <person name="Han S."/>
            <person name="Saunders E."/>
            <person name="Tapia R."/>
            <person name="Detter C."/>
            <person name="Brettin T."/>
            <person name="Han J."/>
            <person name="Woyke T."/>
            <person name="Goodwin L."/>
            <person name="Pennacchio L."/>
            <person name="Nolan M."/>
            <person name="Cook A.M."/>
            <person name="Kjelleberg S."/>
            <person name="Thomas T."/>
        </authorList>
    </citation>
    <scope>NUCLEOTIDE SEQUENCE [LARGE SCALE GENOMIC DNA]</scope>
    <source>
        <strain evidence="3">DS-1 / DSM 13023 / NCIMB 13966</strain>
    </source>
</reference>
<dbReference type="OrthoDB" id="9806380at2"/>
<organism evidence="2 3">
    <name type="scientific">Parvibaculum lavamentivorans (strain DS-1 / DSM 13023 / NCIMB 13966)</name>
    <dbReference type="NCBI Taxonomy" id="402881"/>
    <lineage>
        <taxon>Bacteria</taxon>
        <taxon>Pseudomonadati</taxon>
        <taxon>Pseudomonadota</taxon>
        <taxon>Alphaproteobacteria</taxon>
        <taxon>Hyphomicrobiales</taxon>
        <taxon>Parvibaculaceae</taxon>
        <taxon>Parvibaculum</taxon>
    </lineage>
</organism>
<name>A7HSS3_PARL1</name>
<gene>
    <name evidence="2" type="ordered locus">Plav_1336</name>
</gene>
<proteinExistence type="predicted"/>
<dbReference type="AlphaFoldDB" id="A7HSS3"/>
<feature type="domain" description="DUF1330" evidence="1">
    <location>
        <begin position="2"/>
        <end position="95"/>
    </location>
</feature>
<dbReference type="eggNOG" id="COG5470">
    <property type="taxonomic scope" value="Bacteria"/>
</dbReference>
<accession>A7HSS3</accession>
<dbReference type="InterPro" id="IPR011008">
    <property type="entry name" value="Dimeric_a/b-barrel"/>
</dbReference>
<evidence type="ECO:0000259" key="1">
    <source>
        <dbReference type="Pfam" id="PF07045"/>
    </source>
</evidence>
<dbReference type="Proteomes" id="UP000006377">
    <property type="component" value="Chromosome"/>
</dbReference>